<proteinExistence type="predicted"/>
<dbReference type="RefSeq" id="WP_044435304.1">
    <property type="nucleotide sequence ID" value="NZ_BJYZ01000040.1"/>
</dbReference>
<protein>
    <submittedName>
        <fullName evidence="1">Uncharacterized protein</fullName>
    </submittedName>
</protein>
<evidence type="ECO:0000313" key="2">
    <source>
        <dbReference type="Proteomes" id="UP000321523"/>
    </source>
</evidence>
<dbReference type="AlphaFoldDB" id="A0A512E0Y0"/>
<name>A0A512E0Y0_9PROT</name>
<dbReference type="Proteomes" id="UP000321523">
    <property type="component" value="Unassembled WGS sequence"/>
</dbReference>
<evidence type="ECO:0000313" key="1">
    <source>
        <dbReference type="EMBL" id="GEO42388.1"/>
    </source>
</evidence>
<reference evidence="1 2" key="1">
    <citation type="submission" date="2019-07" db="EMBL/GenBank/DDBJ databases">
        <title>Whole genome shotgun sequence of Skermanella aerolata NBRC 106429.</title>
        <authorList>
            <person name="Hosoyama A."/>
            <person name="Uohara A."/>
            <person name="Ohji S."/>
            <person name="Ichikawa N."/>
        </authorList>
    </citation>
    <scope>NUCLEOTIDE SEQUENCE [LARGE SCALE GENOMIC DNA]</scope>
    <source>
        <strain evidence="1 2">NBRC 106429</strain>
    </source>
</reference>
<keyword evidence="2" id="KW-1185">Reference proteome</keyword>
<gene>
    <name evidence="1" type="ORF">SAE02_65360</name>
</gene>
<accession>A0A512E0Y0</accession>
<organism evidence="1 2">
    <name type="scientific">Skermanella aerolata</name>
    <dbReference type="NCBI Taxonomy" id="393310"/>
    <lineage>
        <taxon>Bacteria</taxon>
        <taxon>Pseudomonadati</taxon>
        <taxon>Pseudomonadota</taxon>
        <taxon>Alphaproteobacteria</taxon>
        <taxon>Rhodospirillales</taxon>
        <taxon>Azospirillaceae</taxon>
        <taxon>Skermanella</taxon>
    </lineage>
</organism>
<comment type="caution">
    <text evidence="1">The sequence shown here is derived from an EMBL/GenBank/DDBJ whole genome shotgun (WGS) entry which is preliminary data.</text>
</comment>
<dbReference type="EMBL" id="BJYZ01000040">
    <property type="protein sequence ID" value="GEO42388.1"/>
    <property type="molecule type" value="Genomic_DNA"/>
</dbReference>
<sequence length="68" mass="7071">MIDNPMELALTVFAVALVLTALASVFTMLFARETQVAAGRAANGNCLLEAVSSPTSLSAHKPNLKIVA</sequence>